<evidence type="ECO:0000256" key="4">
    <source>
        <dbReference type="ARBA" id="ARBA00023163"/>
    </source>
</evidence>
<dbReference type="InterPro" id="IPR036388">
    <property type="entry name" value="WH-like_DNA-bd_sf"/>
</dbReference>
<keyword evidence="3" id="KW-0238">DNA-binding</keyword>
<dbReference type="Gene3D" id="1.10.10.10">
    <property type="entry name" value="Winged helix-like DNA-binding domain superfamily/Winged helix DNA-binding domain"/>
    <property type="match status" value="1"/>
</dbReference>
<evidence type="ECO:0000313" key="6">
    <source>
        <dbReference type="EMBL" id="MBK0382522.1"/>
    </source>
</evidence>
<dbReference type="CDD" id="cd08420">
    <property type="entry name" value="PBP2_CysL_like"/>
    <property type="match status" value="1"/>
</dbReference>
<accession>A0ABS1BI14</accession>
<protein>
    <submittedName>
        <fullName evidence="6">LysR family transcriptional regulator</fullName>
    </submittedName>
</protein>
<gene>
    <name evidence="6" type="ORF">I5M32_06060</name>
</gene>
<reference evidence="6 7" key="1">
    <citation type="submission" date="2020-12" db="EMBL/GenBank/DDBJ databases">
        <title>Bacterial novel species Pedobacter sp. SD-b isolated from soil.</title>
        <authorList>
            <person name="Jung H.-Y."/>
        </authorList>
    </citation>
    <scope>NUCLEOTIDE SEQUENCE [LARGE SCALE GENOMIC DNA]</scope>
    <source>
        <strain evidence="6 7">SD-b</strain>
    </source>
</reference>
<evidence type="ECO:0000259" key="5">
    <source>
        <dbReference type="PROSITE" id="PS50931"/>
    </source>
</evidence>
<evidence type="ECO:0000256" key="1">
    <source>
        <dbReference type="ARBA" id="ARBA00009437"/>
    </source>
</evidence>
<dbReference type="PRINTS" id="PR00039">
    <property type="entry name" value="HTHLYSR"/>
</dbReference>
<evidence type="ECO:0000256" key="2">
    <source>
        <dbReference type="ARBA" id="ARBA00023015"/>
    </source>
</evidence>
<dbReference type="Proteomes" id="UP000660024">
    <property type="component" value="Unassembled WGS sequence"/>
</dbReference>
<dbReference type="Gene3D" id="3.40.190.290">
    <property type="match status" value="1"/>
</dbReference>
<feature type="domain" description="HTH lysR-type" evidence="5">
    <location>
        <begin position="6"/>
        <end position="58"/>
    </location>
</feature>
<dbReference type="InterPro" id="IPR000847">
    <property type="entry name" value="LysR_HTH_N"/>
</dbReference>
<comment type="caution">
    <text evidence="6">The sequence shown here is derived from an EMBL/GenBank/DDBJ whole genome shotgun (WGS) entry which is preliminary data.</text>
</comment>
<dbReference type="SUPFAM" id="SSF46785">
    <property type="entry name" value="Winged helix' DNA-binding domain"/>
    <property type="match status" value="1"/>
</dbReference>
<dbReference type="PANTHER" id="PTHR30126">
    <property type="entry name" value="HTH-TYPE TRANSCRIPTIONAL REGULATOR"/>
    <property type="match status" value="1"/>
</dbReference>
<dbReference type="EMBL" id="JAEHFY010000007">
    <property type="protein sequence ID" value="MBK0382522.1"/>
    <property type="molecule type" value="Genomic_DNA"/>
</dbReference>
<dbReference type="InterPro" id="IPR036390">
    <property type="entry name" value="WH_DNA-bd_sf"/>
</dbReference>
<proteinExistence type="inferred from homology"/>
<keyword evidence="2" id="KW-0805">Transcription regulation</keyword>
<dbReference type="PROSITE" id="PS50931">
    <property type="entry name" value="HTH_LYSR"/>
    <property type="match status" value="1"/>
</dbReference>
<evidence type="ECO:0000256" key="3">
    <source>
        <dbReference type="ARBA" id="ARBA00023125"/>
    </source>
</evidence>
<dbReference type="InterPro" id="IPR005119">
    <property type="entry name" value="LysR_subst-bd"/>
</dbReference>
<dbReference type="SUPFAM" id="SSF53850">
    <property type="entry name" value="Periplasmic binding protein-like II"/>
    <property type="match status" value="1"/>
</dbReference>
<organism evidence="6 7">
    <name type="scientific">Pedobacter segetis</name>
    <dbReference type="NCBI Taxonomy" id="2793069"/>
    <lineage>
        <taxon>Bacteria</taxon>
        <taxon>Pseudomonadati</taxon>
        <taxon>Bacteroidota</taxon>
        <taxon>Sphingobacteriia</taxon>
        <taxon>Sphingobacteriales</taxon>
        <taxon>Sphingobacteriaceae</taxon>
        <taxon>Pedobacter</taxon>
    </lineage>
</organism>
<dbReference type="Pfam" id="PF03466">
    <property type="entry name" value="LysR_substrate"/>
    <property type="match status" value="1"/>
</dbReference>
<dbReference type="RefSeq" id="WP_200585304.1">
    <property type="nucleotide sequence ID" value="NZ_JAEHFY010000007.1"/>
</dbReference>
<keyword evidence="4" id="KW-0804">Transcription</keyword>
<dbReference type="PANTHER" id="PTHR30126:SF39">
    <property type="entry name" value="HTH-TYPE TRANSCRIPTIONAL REGULATOR CYSL"/>
    <property type="match status" value="1"/>
</dbReference>
<name>A0ABS1BI14_9SPHI</name>
<dbReference type="Pfam" id="PF00126">
    <property type="entry name" value="HTH_1"/>
    <property type="match status" value="1"/>
</dbReference>
<comment type="similarity">
    <text evidence="1">Belongs to the LysR transcriptional regulatory family.</text>
</comment>
<keyword evidence="7" id="KW-1185">Reference proteome</keyword>
<evidence type="ECO:0000313" key="7">
    <source>
        <dbReference type="Proteomes" id="UP000660024"/>
    </source>
</evidence>
<sequence length="296" mass="34062">MFDFRLKVFHTVAKRLNFTKAAKELFISQPAVTKHIQELEAGFKLQLFERNGNRINLTPAGDVLLSYTERIFELYRNLEFEMNILAEKHSGILRIGASSTISQYIIPPILADFHHKFKDVKVQLISGNTEQIEKALLHKEIELGIVEGHNKNVQINYQEFLKDELVLTVNAKDETLKKDTLKIEDLKNYPLLIRETGSGTLEVIEHALNKHHIKMDDLNIEMQLGSIESIKSYLAHSSCIAFISIHAIIKELKNNELKIIDIKNFIIKRPFYFIEPQGQINSLATVFKKFALTHNL</sequence>